<comment type="caution">
    <text evidence="2">The sequence shown here is derived from an EMBL/GenBank/DDBJ whole genome shotgun (WGS) entry which is preliminary data.</text>
</comment>
<keyword evidence="2" id="KW-0808">Transferase</keyword>
<dbReference type="EMBL" id="JAALLT010000003">
    <property type="protein sequence ID" value="NGP76694.1"/>
    <property type="molecule type" value="Genomic_DNA"/>
</dbReference>
<dbReference type="Proteomes" id="UP000473278">
    <property type="component" value="Unassembled WGS sequence"/>
</dbReference>
<dbReference type="PANTHER" id="PTHR12526:SF625">
    <property type="entry name" value="PHOSPHATIDYLINOSITOL GLYCAN-CLASS A"/>
    <property type="match status" value="1"/>
</dbReference>
<evidence type="ECO:0000259" key="1">
    <source>
        <dbReference type="Pfam" id="PF00534"/>
    </source>
</evidence>
<accession>A0A6M1SZR1</accession>
<organism evidence="2 3">
    <name type="scientific">Halalkalibaculum roseum</name>
    <dbReference type="NCBI Taxonomy" id="2709311"/>
    <lineage>
        <taxon>Bacteria</taxon>
        <taxon>Pseudomonadati</taxon>
        <taxon>Balneolota</taxon>
        <taxon>Balneolia</taxon>
        <taxon>Balneolales</taxon>
        <taxon>Balneolaceae</taxon>
        <taxon>Halalkalibaculum</taxon>
    </lineage>
</organism>
<evidence type="ECO:0000313" key="2">
    <source>
        <dbReference type="EMBL" id="NGP76694.1"/>
    </source>
</evidence>
<dbReference type="SUPFAM" id="SSF53756">
    <property type="entry name" value="UDP-Glycosyltransferase/glycogen phosphorylase"/>
    <property type="match status" value="1"/>
</dbReference>
<protein>
    <submittedName>
        <fullName evidence="2">Glycosyltransferase family 4 protein</fullName>
    </submittedName>
</protein>
<dbReference type="Pfam" id="PF00534">
    <property type="entry name" value="Glycos_transf_1"/>
    <property type="match status" value="1"/>
</dbReference>
<dbReference type="GO" id="GO:0016757">
    <property type="term" value="F:glycosyltransferase activity"/>
    <property type="evidence" value="ECO:0007669"/>
    <property type="project" value="InterPro"/>
</dbReference>
<keyword evidence="3" id="KW-1185">Reference proteome</keyword>
<sequence length="349" mass="41120">MDIHQMKVFFGLVNYGTQSGFLARGLRERGIKAFSVTSYDPFERVTDLTLKHSGTNLIEKLYNYVWNKLYLFHCFFYYDIFHFYAGKTLTKSQWELPFYRLFGKKVVFEYLGLDVQKYKYSVENFKYTNIVYRISEERAEEHDYYVSERLRWHKKYADLQIVCAPLYSPFVPSSTVLPLGIDLDEFTYSPKSEQNNKVKIMHAPTHRGNKGTKYIIDAINQLKDEGYDIEIMLVENVSHNRLKEMYKECDIFVDQILSGWYGTASIEAMALGRPVVCHINKEFYKYIDYGDIIPIIDANPNNIYNVLKDLVENKVDLKKIASKGRYFVNKIHDLDNIVNEVLKLYNKKL</sequence>
<dbReference type="InterPro" id="IPR001296">
    <property type="entry name" value="Glyco_trans_1"/>
</dbReference>
<name>A0A6M1SZR1_9BACT</name>
<dbReference type="Gene3D" id="3.40.50.2000">
    <property type="entry name" value="Glycogen Phosphorylase B"/>
    <property type="match status" value="1"/>
</dbReference>
<dbReference type="AlphaFoldDB" id="A0A6M1SZR1"/>
<dbReference type="RefSeq" id="WP_165141361.1">
    <property type="nucleotide sequence ID" value="NZ_JAALLT010000003.1"/>
</dbReference>
<reference evidence="2 3" key="1">
    <citation type="submission" date="2020-02" db="EMBL/GenBank/DDBJ databases">
        <title>Balneolaceae bacterium YR4-1, complete genome.</title>
        <authorList>
            <person name="Li Y."/>
            <person name="Wu S."/>
        </authorList>
    </citation>
    <scope>NUCLEOTIDE SEQUENCE [LARGE SCALE GENOMIC DNA]</scope>
    <source>
        <strain evidence="2 3">YR4-1</strain>
    </source>
</reference>
<gene>
    <name evidence="2" type="ORF">G3570_08620</name>
</gene>
<dbReference type="PANTHER" id="PTHR12526">
    <property type="entry name" value="GLYCOSYLTRANSFERASE"/>
    <property type="match status" value="1"/>
</dbReference>
<proteinExistence type="predicted"/>
<evidence type="ECO:0000313" key="3">
    <source>
        <dbReference type="Proteomes" id="UP000473278"/>
    </source>
</evidence>
<feature type="domain" description="Glycosyl transferase family 1" evidence="1">
    <location>
        <begin position="222"/>
        <end position="321"/>
    </location>
</feature>